<name>A0ABW3H3S2_9SPHN</name>
<evidence type="ECO:0000313" key="5">
    <source>
        <dbReference type="EMBL" id="MFD0945512.1"/>
    </source>
</evidence>
<dbReference type="Proteomes" id="UP001596977">
    <property type="component" value="Unassembled WGS sequence"/>
</dbReference>
<feature type="region of interest" description="Disordered" evidence="1">
    <location>
        <begin position="234"/>
        <end position="265"/>
    </location>
</feature>
<dbReference type="PANTHER" id="PTHR30373">
    <property type="entry name" value="UPF0603 PROTEIN YGCG"/>
    <property type="match status" value="1"/>
</dbReference>
<dbReference type="PANTHER" id="PTHR30373:SF2">
    <property type="entry name" value="UPF0603 PROTEIN YGCG"/>
    <property type="match status" value="1"/>
</dbReference>
<dbReference type="InterPro" id="IPR007621">
    <property type="entry name" value="TPM_dom"/>
</dbReference>
<organism evidence="5 6">
    <name type="scientific">Sphingomonas canadensis</name>
    <dbReference type="NCBI Taxonomy" id="1219257"/>
    <lineage>
        <taxon>Bacteria</taxon>
        <taxon>Pseudomonadati</taxon>
        <taxon>Pseudomonadota</taxon>
        <taxon>Alphaproteobacteria</taxon>
        <taxon>Sphingomonadales</taxon>
        <taxon>Sphingomonadaceae</taxon>
        <taxon>Sphingomonas</taxon>
    </lineage>
</organism>
<evidence type="ECO:0000259" key="4">
    <source>
        <dbReference type="Pfam" id="PF04536"/>
    </source>
</evidence>
<feature type="domain" description="TPM" evidence="4">
    <location>
        <begin position="32"/>
        <end position="155"/>
    </location>
</feature>
<reference evidence="6" key="1">
    <citation type="journal article" date="2019" name="Int. J. Syst. Evol. Microbiol.">
        <title>The Global Catalogue of Microorganisms (GCM) 10K type strain sequencing project: providing services to taxonomists for standard genome sequencing and annotation.</title>
        <authorList>
            <consortium name="The Broad Institute Genomics Platform"/>
            <consortium name="The Broad Institute Genome Sequencing Center for Infectious Disease"/>
            <person name="Wu L."/>
            <person name="Ma J."/>
        </authorList>
    </citation>
    <scope>NUCLEOTIDE SEQUENCE [LARGE SCALE GENOMIC DNA]</scope>
    <source>
        <strain evidence="6">CCUG 62982</strain>
    </source>
</reference>
<protein>
    <submittedName>
        <fullName evidence="5">TPM domain-containing protein</fullName>
    </submittedName>
</protein>
<evidence type="ECO:0000313" key="6">
    <source>
        <dbReference type="Proteomes" id="UP001596977"/>
    </source>
</evidence>
<comment type="caution">
    <text evidence="5">The sequence shown here is derived from an EMBL/GenBank/DDBJ whole genome shotgun (WGS) entry which is preliminary data.</text>
</comment>
<feature type="chain" id="PRO_5045300003" evidence="3">
    <location>
        <begin position="23"/>
        <end position="265"/>
    </location>
</feature>
<evidence type="ECO:0000256" key="3">
    <source>
        <dbReference type="SAM" id="SignalP"/>
    </source>
</evidence>
<feature type="signal peptide" evidence="3">
    <location>
        <begin position="1"/>
        <end position="22"/>
    </location>
</feature>
<accession>A0ABW3H3S2</accession>
<keyword evidence="2" id="KW-0472">Membrane</keyword>
<dbReference type="EMBL" id="JBHTJG010000001">
    <property type="protein sequence ID" value="MFD0945512.1"/>
    <property type="molecule type" value="Genomic_DNA"/>
</dbReference>
<dbReference type="Gene3D" id="3.10.310.50">
    <property type="match status" value="1"/>
</dbReference>
<keyword evidence="3" id="KW-0732">Signal</keyword>
<keyword evidence="2" id="KW-1133">Transmembrane helix</keyword>
<feature type="transmembrane region" description="Helical" evidence="2">
    <location>
        <begin position="187"/>
        <end position="204"/>
    </location>
</feature>
<evidence type="ECO:0000256" key="2">
    <source>
        <dbReference type="SAM" id="Phobius"/>
    </source>
</evidence>
<dbReference type="RefSeq" id="WP_264942249.1">
    <property type="nucleotide sequence ID" value="NZ_JAPDRA010000001.1"/>
</dbReference>
<gene>
    <name evidence="5" type="ORF">ACFQ1E_04080</name>
</gene>
<keyword evidence="6" id="KW-1185">Reference proteome</keyword>
<proteinExistence type="predicted"/>
<dbReference type="Pfam" id="PF04536">
    <property type="entry name" value="TPM_phosphatase"/>
    <property type="match status" value="1"/>
</dbReference>
<evidence type="ECO:0000256" key="1">
    <source>
        <dbReference type="SAM" id="MobiDB-lite"/>
    </source>
</evidence>
<sequence>MNIRNWLAALLLALLWVPLAHAQNFPALTGRVVDAANLLSPEQEAQLTALSADIEKASSRQFVVATIPDLQDYPIEDYGYRLGRAWKIGQEGANNGILLIVAPKERKVRIEVGYGLEPVMTDALSSLIINDVILPKFRDGDMAGGIMAGAQEIGEQMKLPLEAAEVRAKEKLDAQAQSGGNGDDGPGLWFFIVAIIVIATLAGIGNRRQGRRYRGGWGPVILWSVLDAATRGGGDNDGGGWGGGGGGGFSGGGGSFGGGGASGSW</sequence>
<keyword evidence="2" id="KW-0812">Transmembrane</keyword>